<feature type="signal peptide" evidence="1">
    <location>
        <begin position="1"/>
        <end position="21"/>
    </location>
</feature>
<gene>
    <name evidence="2" type="ORF">SAMN05444008_1296</name>
</gene>
<keyword evidence="2" id="KW-0378">Hydrolase</keyword>
<keyword evidence="3" id="KW-1185">Reference proteome</keyword>
<keyword evidence="2" id="KW-0121">Carboxypeptidase</keyword>
<evidence type="ECO:0000313" key="3">
    <source>
        <dbReference type="Proteomes" id="UP000184368"/>
    </source>
</evidence>
<dbReference type="RefSeq" id="WP_073048675.1">
    <property type="nucleotide sequence ID" value="NZ_FQUO01000029.1"/>
</dbReference>
<dbReference type="InterPro" id="IPR008969">
    <property type="entry name" value="CarboxyPept-like_regulatory"/>
</dbReference>
<keyword evidence="1" id="KW-0732">Signal</keyword>
<sequence length="136" mass="15050">MYCKAAFAASMLTLTALCARAHTGGEPVLENLSKAELNGSVYQSGSRKPISNVTITAYSANRKEMSVATDANGQYYFDGLKSGVYRFVFEHQGFRKVTREKVAIRTDEGVQINIGMDEEEEFNWLPGLLPMLGNEE</sequence>
<protein>
    <submittedName>
        <fullName evidence="2">Carboxypeptidase regulatory-like domain-containing protein</fullName>
    </submittedName>
</protein>
<dbReference type="EMBL" id="FQUO01000029">
    <property type="protein sequence ID" value="SHG36752.1"/>
    <property type="molecule type" value="Genomic_DNA"/>
</dbReference>
<dbReference type="GO" id="GO:0004180">
    <property type="term" value="F:carboxypeptidase activity"/>
    <property type="evidence" value="ECO:0007669"/>
    <property type="project" value="UniProtKB-KW"/>
</dbReference>
<keyword evidence="2" id="KW-0645">Protease</keyword>
<dbReference type="SUPFAM" id="SSF49464">
    <property type="entry name" value="Carboxypeptidase regulatory domain-like"/>
    <property type="match status" value="1"/>
</dbReference>
<dbReference type="AlphaFoldDB" id="A0A1M5J871"/>
<dbReference type="Proteomes" id="UP000184368">
    <property type="component" value="Unassembled WGS sequence"/>
</dbReference>
<reference evidence="2 3" key="1">
    <citation type="submission" date="2016-11" db="EMBL/GenBank/DDBJ databases">
        <authorList>
            <person name="Jaros S."/>
            <person name="Januszkiewicz K."/>
            <person name="Wedrychowicz H."/>
        </authorList>
    </citation>
    <scope>NUCLEOTIDE SEQUENCE [LARGE SCALE GENOMIC DNA]</scope>
    <source>
        <strain evidence="2 3">DSM 26897</strain>
    </source>
</reference>
<feature type="chain" id="PRO_5011957250" evidence="1">
    <location>
        <begin position="22"/>
        <end position="136"/>
    </location>
</feature>
<dbReference type="Gene3D" id="2.60.40.1120">
    <property type="entry name" value="Carboxypeptidase-like, regulatory domain"/>
    <property type="match status" value="1"/>
</dbReference>
<dbReference type="Pfam" id="PF13620">
    <property type="entry name" value="CarboxypepD_reg"/>
    <property type="match status" value="1"/>
</dbReference>
<accession>A0A1M5J871</accession>
<dbReference type="OrthoDB" id="676474at2"/>
<name>A0A1M5J871_9BACT</name>
<evidence type="ECO:0000313" key="2">
    <source>
        <dbReference type="EMBL" id="SHG36752.1"/>
    </source>
</evidence>
<evidence type="ECO:0000256" key="1">
    <source>
        <dbReference type="SAM" id="SignalP"/>
    </source>
</evidence>
<organism evidence="2 3">
    <name type="scientific">Cnuella takakiae</name>
    <dbReference type="NCBI Taxonomy" id="1302690"/>
    <lineage>
        <taxon>Bacteria</taxon>
        <taxon>Pseudomonadati</taxon>
        <taxon>Bacteroidota</taxon>
        <taxon>Chitinophagia</taxon>
        <taxon>Chitinophagales</taxon>
        <taxon>Chitinophagaceae</taxon>
        <taxon>Cnuella</taxon>
    </lineage>
</organism>
<proteinExistence type="predicted"/>